<evidence type="ECO:0000259" key="1">
    <source>
        <dbReference type="PROSITE" id="PS51186"/>
    </source>
</evidence>
<dbReference type="GO" id="GO:0016746">
    <property type="term" value="F:acyltransferase activity"/>
    <property type="evidence" value="ECO:0007669"/>
    <property type="project" value="UniProtKB-KW"/>
</dbReference>
<dbReference type="InterPro" id="IPR016181">
    <property type="entry name" value="Acyl_CoA_acyltransferase"/>
</dbReference>
<dbReference type="RefSeq" id="WP_386735490.1">
    <property type="nucleotide sequence ID" value="NZ_JBHRXI010000010.1"/>
</dbReference>
<dbReference type="InterPro" id="IPR000182">
    <property type="entry name" value="GNAT_dom"/>
</dbReference>
<dbReference type="PROSITE" id="PS51186">
    <property type="entry name" value="GNAT"/>
    <property type="match status" value="1"/>
</dbReference>
<organism evidence="2 3">
    <name type="scientific">Lutimaribacter marinistellae</name>
    <dbReference type="NCBI Taxonomy" id="1820329"/>
    <lineage>
        <taxon>Bacteria</taxon>
        <taxon>Pseudomonadati</taxon>
        <taxon>Pseudomonadota</taxon>
        <taxon>Alphaproteobacteria</taxon>
        <taxon>Rhodobacterales</taxon>
        <taxon>Roseobacteraceae</taxon>
        <taxon>Lutimaribacter</taxon>
    </lineage>
</organism>
<evidence type="ECO:0000313" key="3">
    <source>
        <dbReference type="Proteomes" id="UP001595629"/>
    </source>
</evidence>
<sequence>MSIRVRPARPTDAGRTGSILHAFARDTAWMPELWSEAETIAHCGKMIDRGWVTVLEHRGRVEGFLARDGEEIVALYLAPSVQARGWGAVLLRAAQDRCERLHLRAFAANGPANRFYERNGFTVAGRGTGAENDENLPDIAYVWIRENVTA</sequence>
<dbReference type="SUPFAM" id="SSF55729">
    <property type="entry name" value="Acyl-CoA N-acyltransferases (Nat)"/>
    <property type="match status" value="1"/>
</dbReference>
<proteinExistence type="predicted"/>
<dbReference type="Proteomes" id="UP001595629">
    <property type="component" value="Unassembled WGS sequence"/>
</dbReference>
<keyword evidence="3" id="KW-1185">Reference proteome</keyword>
<name>A0ABV7TKI2_9RHOB</name>
<reference evidence="3" key="1">
    <citation type="journal article" date="2019" name="Int. J. Syst. Evol. Microbiol.">
        <title>The Global Catalogue of Microorganisms (GCM) 10K type strain sequencing project: providing services to taxonomists for standard genome sequencing and annotation.</title>
        <authorList>
            <consortium name="The Broad Institute Genomics Platform"/>
            <consortium name="The Broad Institute Genome Sequencing Center for Infectious Disease"/>
            <person name="Wu L."/>
            <person name="Ma J."/>
        </authorList>
    </citation>
    <scope>NUCLEOTIDE SEQUENCE [LARGE SCALE GENOMIC DNA]</scope>
    <source>
        <strain evidence="3">KCTC 42911</strain>
    </source>
</reference>
<dbReference type="EC" id="2.3.-.-" evidence="2"/>
<evidence type="ECO:0000313" key="2">
    <source>
        <dbReference type="EMBL" id="MFC3614290.1"/>
    </source>
</evidence>
<comment type="caution">
    <text evidence="2">The sequence shown here is derived from an EMBL/GenBank/DDBJ whole genome shotgun (WGS) entry which is preliminary data.</text>
</comment>
<dbReference type="EMBL" id="JBHRXI010000010">
    <property type="protein sequence ID" value="MFC3614290.1"/>
    <property type="molecule type" value="Genomic_DNA"/>
</dbReference>
<gene>
    <name evidence="2" type="ORF">ACFORG_11005</name>
</gene>
<feature type="domain" description="N-acetyltransferase" evidence="1">
    <location>
        <begin position="3"/>
        <end position="148"/>
    </location>
</feature>
<accession>A0ABV7TKI2</accession>
<protein>
    <submittedName>
        <fullName evidence="2">GNAT family N-acetyltransferase</fullName>
        <ecNumber evidence="2">2.3.-.-</ecNumber>
    </submittedName>
</protein>
<keyword evidence="2" id="KW-0012">Acyltransferase</keyword>
<dbReference type="Gene3D" id="3.40.630.30">
    <property type="match status" value="1"/>
</dbReference>
<dbReference type="Pfam" id="PF13508">
    <property type="entry name" value="Acetyltransf_7"/>
    <property type="match status" value="1"/>
</dbReference>
<keyword evidence="2" id="KW-0808">Transferase</keyword>